<dbReference type="GO" id="GO:0045493">
    <property type="term" value="P:xylan catabolic process"/>
    <property type="evidence" value="ECO:0007669"/>
    <property type="project" value="InterPro"/>
</dbReference>
<dbReference type="EMBL" id="JBBNAG010000012">
    <property type="protein sequence ID" value="KAK9088620.1"/>
    <property type="molecule type" value="Genomic_DNA"/>
</dbReference>
<dbReference type="InterPro" id="IPR044993">
    <property type="entry name" value="BXL"/>
</dbReference>
<protein>
    <submittedName>
        <fullName evidence="1">Uncharacterized protein</fullName>
    </submittedName>
</protein>
<gene>
    <name evidence="1" type="ORF">Scep_027702</name>
</gene>
<dbReference type="GO" id="GO:0046556">
    <property type="term" value="F:alpha-L-arabinofuranosidase activity"/>
    <property type="evidence" value="ECO:0007669"/>
    <property type="project" value="TreeGrafter"/>
</dbReference>
<reference evidence="1 2" key="1">
    <citation type="submission" date="2024-01" db="EMBL/GenBank/DDBJ databases">
        <title>Genome assemblies of Stephania.</title>
        <authorList>
            <person name="Yang L."/>
        </authorList>
    </citation>
    <scope>NUCLEOTIDE SEQUENCE [LARGE SCALE GENOMIC DNA]</scope>
    <source>
        <strain evidence="1">JXDWG</strain>
        <tissue evidence="1">Leaf</tissue>
    </source>
</reference>
<keyword evidence="2" id="KW-1185">Reference proteome</keyword>
<comment type="caution">
    <text evidence="1">The sequence shown here is derived from an EMBL/GenBank/DDBJ whole genome shotgun (WGS) entry which is preliminary data.</text>
</comment>
<name>A0AAP0HMS6_9MAGN</name>
<evidence type="ECO:0000313" key="2">
    <source>
        <dbReference type="Proteomes" id="UP001419268"/>
    </source>
</evidence>
<sequence>MFIPDMLYDKYITSDCDVVATIFEYQGYVQSPEEAVAIAFNLGMDINCGLCIDDDIVGL</sequence>
<dbReference type="PANTHER" id="PTHR42721">
    <property type="entry name" value="SUGAR HYDROLASE-RELATED"/>
    <property type="match status" value="1"/>
</dbReference>
<dbReference type="GO" id="GO:0031222">
    <property type="term" value="P:arabinan catabolic process"/>
    <property type="evidence" value="ECO:0007669"/>
    <property type="project" value="TreeGrafter"/>
</dbReference>
<proteinExistence type="predicted"/>
<evidence type="ECO:0000313" key="1">
    <source>
        <dbReference type="EMBL" id="KAK9088620.1"/>
    </source>
</evidence>
<dbReference type="AlphaFoldDB" id="A0AAP0HMS6"/>
<dbReference type="Proteomes" id="UP001419268">
    <property type="component" value="Unassembled WGS sequence"/>
</dbReference>
<dbReference type="PANTHER" id="PTHR42721:SF1">
    <property type="entry name" value="BETA-D-XYLOSIDASE 6-RELATED"/>
    <property type="match status" value="1"/>
</dbReference>
<dbReference type="GO" id="GO:0009044">
    <property type="term" value="F:xylan 1,4-beta-xylosidase activity"/>
    <property type="evidence" value="ECO:0007669"/>
    <property type="project" value="InterPro"/>
</dbReference>
<organism evidence="1 2">
    <name type="scientific">Stephania cephalantha</name>
    <dbReference type="NCBI Taxonomy" id="152367"/>
    <lineage>
        <taxon>Eukaryota</taxon>
        <taxon>Viridiplantae</taxon>
        <taxon>Streptophyta</taxon>
        <taxon>Embryophyta</taxon>
        <taxon>Tracheophyta</taxon>
        <taxon>Spermatophyta</taxon>
        <taxon>Magnoliopsida</taxon>
        <taxon>Ranunculales</taxon>
        <taxon>Menispermaceae</taxon>
        <taxon>Menispermoideae</taxon>
        <taxon>Cissampelideae</taxon>
        <taxon>Stephania</taxon>
    </lineage>
</organism>
<dbReference type="Gene3D" id="3.20.20.300">
    <property type="entry name" value="Glycoside hydrolase, family 3, N-terminal domain"/>
    <property type="match status" value="1"/>
</dbReference>
<accession>A0AAP0HMS6</accession>
<dbReference type="InterPro" id="IPR036962">
    <property type="entry name" value="Glyco_hydro_3_N_sf"/>
</dbReference>